<dbReference type="Proteomes" id="UP000198373">
    <property type="component" value="Unassembled WGS sequence"/>
</dbReference>
<sequence>MTSAPPPALPSADPPAADPLPPGAPARPPLRRSRSDKVLGGVSGGLAEYSGIDTLLWRVGFVALALAGPGVPVYLLLWLLMPAGHRSGRPRSAGPPGPRSPVPGLTLAALLIVVGLLAGLTVLTGWDVGPVGFLAPALGIVGLGLVVAAFTGGRRAKGGLIALGAVLSVALVGATADWGDVDVEGVDDRTERPLRAADVRPVYDGGVGDLTLDLSALDVSDLDAPVTTRVGPGVGDVEVLVPEWADVEVEVDSGIGDVDVLDLDSGSGYSRGDGPAAWSGDDRPEIVLTVDAGVGDVEVDRA</sequence>
<feature type="compositionally biased region" description="Pro residues" evidence="6">
    <location>
        <begin position="1"/>
        <end position="28"/>
    </location>
</feature>
<evidence type="ECO:0000256" key="7">
    <source>
        <dbReference type="SAM" id="Phobius"/>
    </source>
</evidence>
<feature type="transmembrane region" description="Helical" evidence="7">
    <location>
        <begin position="55"/>
        <end position="81"/>
    </location>
</feature>
<evidence type="ECO:0000313" key="10">
    <source>
        <dbReference type="EMBL" id="SNR99352.1"/>
    </source>
</evidence>
<dbReference type="PANTHER" id="PTHR33885">
    <property type="entry name" value="PHAGE SHOCK PROTEIN C"/>
    <property type="match status" value="1"/>
</dbReference>
<dbReference type="InterPro" id="IPR007168">
    <property type="entry name" value="Phageshock_PspC_N"/>
</dbReference>
<dbReference type="GO" id="GO:0005886">
    <property type="term" value="C:plasma membrane"/>
    <property type="evidence" value="ECO:0007669"/>
    <property type="project" value="UniProtKB-SubCell"/>
</dbReference>
<feature type="domain" description="Phage shock protein PspC N-terminal" evidence="8">
    <location>
        <begin position="29"/>
        <end position="83"/>
    </location>
</feature>
<dbReference type="EMBL" id="FZOO01000001">
    <property type="protein sequence ID" value="SNR99352.1"/>
    <property type="molecule type" value="Genomic_DNA"/>
</dbReference>
<name>A0A239AVJ7_9ACTN</name>
<dbReference type="OrthoDB" id="7359894at2"/>
<dbReference type="Pfam" id="PF04024">
    <property type="entry name" value="PspC"/>
    <property type="match status" value="1"/>
</dbReference>
<feature type="domain" description="Cell wall-active antibiotics response LiaF-like C-terminal" evidence="9">
    <location>
        <begin position="204"/>
        <end position="299"/>
    </location>
</feature>
<evidence type="ECO:0000256" key="6">
    <source>
        <dbReference type="SAM" id="MobiDB-lite"/>
    </source>
</evidence>
<reference evidence="11" key="1">
    <citation type="submission" date="2017-06" db="EMBL/GenBank/DDBJ databases">
        <authorList>
            <person name="Varghese N."/>
            <person name="Submissions S."/>
        </authorList>
    </citation>
    <scope>NUCLEOTIDE SEQUENCE [LARGE SCALE GENOMIC DNA]</scope>
    <source>
        <strain evidence="11">DSM 46839</strain>
    </source>
</reference>
<evidence type="ECO:0000259" key="8">
    <source>
        <dbReference type="Pfam" id="PF04024"/>
    </source>
</evidence>
<evidence type="ECO:0000256" key="1">
    <source>
        <dbReference type="ARBA" id="ARBA00004162"/>
    </source>
</evidence>
<evidence type="ECO:0000256" key="4">
    <source>
        <dbReference type="ARBA" id="ARBA00022989"/>
    </source>
</evidence>
<keyword evidence="11" id="KW-1185">Reference proteome</keyword>
<accession>A0A239AVJ7</accession>
<evidence type="ECO:0000256" key="3">
    <source>
        <dbReference type="ARBA" id="ARBA00022692"/>
    </source>
</evidence>
<evidence type="ECO:0000256" key="5">
    <source>
        <dbReference type="ARBA" id="ARBA00023136"/>
    </source>
</evidence>
<dbReference type="RefSeq" id="WP_089303775.1">
    <property type="nucleotide sequence ID" value="NZ_FZOO01000001.1"/>
</dbReference>
<feature type="region of interest" description="Disordered" evidence="6">
    <location>
        <begin position="1"/>
        <end position="37"/>
    </location>
</feature>
<evidence type="ECO:0000256" key="2">
    <source>
        <dbReference type="ARBA" id="ARBA00022475"/>
    </source>
</evidence>
<keyword evidence="5 7" id="KW-0472">Membrane</keyword>
<evidence type="ECO:0000313" key="11">
    <source>
        <dbReference type="Proteomes" id="UP000198373"/>
    </source>
</evidence>
<feature type="transmembrane region" description="Helical" evidence="7">
    <location>
        <begin position="132"/>
        <end position="153"/>
    </location>
</feature>
<dbReference type="InterPro" id="IPR024425">
    <property type="entry name" value="LiaF-like_C"/>
</dbReference>
<keyword evidence="3 7" id="KW-0812">Transmembrane</keyword>
<dbReference type="InterPro" id="IPR052027">
    <property type="entry name" value="PspC"/>
</dbReference>
<feature type="transmembrane region" description="Helical" evidence="7">
    <location>
        <begin position="102"/>
        <end position="126"/>
    </location>
</feature>
<dbReference type="Pfam" id="PF09922">
    <property type="entry name" value="LiaF-like_C"/>
    <property type="match status" value="1"/>
</dbReference>
<organism evidence="10 11">
    <name type="scientific">Geodermatophilus pulveris</name>
    <dbReference type="NCBI Taxonomy" id="1564159"/>
    <lineage>
        <taxon>Bacteria</taxon>
        <taxon>Bacillati</taxon>
        <taxon>Actinomycetota</taxon>
        <taxon>Actinomycetes</taxon>
        <taxon>Geodermatophilales</taxon>
        <taxon>Geodermatophilaceae</taxon>
        <taxon>Geodermatophilus</taxon>
    </lineage>
</organism>
<keyword evidence="2" id="KW-1003">Cell membrane</keyword>
<proteinExistence type="predicted"/>
<dbReference type="PANTHER" id="PTHR33885:SF3">
    <property type="entry name" value="PHAGE SHOCK PROTEIN C"/>
    <property type="match status" value="1"/>
</dbReference>
<keyword evidence="4 7" id="KW-1133">Transmembrane helix</keyword>
<evidence type="ECO:0000259" key="9">
    <source>
        <dbReference type="Pfam" id="PF09922"/>
    </source>
</evidence>
<dbReference type="AlphaFoldDB" id="A0A239AVJ7"/>
<gene>
    <name evidence="10" type="ORF">SAMN06893096_101244</name>
</gene>
<comment type="subcellular location">
    <subcellularLocation>
        <location evidence="1">Cell membrane</location>
        <topology evidence="1">Single-pass membrane protein</topology>
    </subcellularLocation>
</comment>
<protein>
    <submittedName>
        <fullName evidence="10">Phage shock protein C (PspC) family protein</fullName>
    </submittedName>
</protein>
<feature type="transmembrane region" description="Helical" evidence="7">
    <location>
        <begin position="160"/>
        <end position="179"/>
    </location>
</feature>